<feature type="transmembrane region" description="Helical" evidence="1">
    <location>
        <begin position="142"/>
        <end position="161"/>
    </location>
</feature>
<dbReference type="PANTHER" id="PTHR34980">
    <property type="entry name" value="INNER MEMBRANE PROTEIN-RELATED-RELATED"/>
    <property type="match status" value="1"/>
</dbReference>
<dbReference type="RefSeq" id="WP_006941128.1">
    <property type="nucleotide sequence ID" value="NZ_GL538184.1"/>
</dbReference>
<proteinExistence type="predicted"/>
<dbReference type="Pfam" id="PF13240">
    <property type="entry name" value="Zn_Ribbon_1"/>
    <property type="match status" value="1"/>
</dbReference>
<protein>
    <recommendedName>
        <fullName evidence="2">Zinc-ribbon domain-containing protein</fullName>
    </recommendedName>
</protein>
<evidence type="ECO:0000256" key="1">
    <source>
        <dbReference type="SAM" id="Phobius"/>
    </source>
</evidence>
<feature type="transmembrane region" description="Helical" evidence="1">
    <location>
        <begin position="83"/>
        <end position="102"/>
    </location>
</feature>
<gene>
    <name evidence="3" type="ORF">HMPREF9429_00320</name>
</gene>
<evidence type="ECO:0000313" key="4">
    <source>
        <dbReference type="Proteomes" id="UP000003195"/>
    </source>
</evidence>
<evidence type="ECO:0000313" key="3">
    <source>
        <dbReference type="EMBL" id="EFQ04823.1"/>
    </source>
</evidence>
<comment type="caution">
    <text evidence="3">The sequence shown here is derived from an EMBL/GenBank/DDBJ whole genome shotgun (WGS) entry which is preliminary data.</text>
</comment>
<dbReference type="GO" id="GO:0005886">
    <property type="term" value="C:plasma membrane"/>
    <property type="evidence" value="ECO:0007669"/>
    <property type="project" value="TreeGrafter"/>
</dbReference>
<dbReference type="InterPro" id="IPR008523">
    <property type="entry name" value="DUF805"/>
</dbReference>
<reference evidence="3 4" key="1">
    <citation type="submission" date="2010-08" db="EMBL/GenBank/DDBJ databases">
        <authorList>
            <person name="Weinstock G."/>
            <person name="Sodergren E."/>
            <person name="Clifton S."/>
            <person name="Fulton L."/>
            <person name="Fulton B."/>
            <person name="Courtney L."/>
            <person name="Fronick C."/>
            <person name="Harrison M."/>
            <person name="Strong C."/>
            <person name="Farmer C."/>
            <person name="Delahaunty K."/>
            <person name="Markovic C."/>
            <person name="Hall O."/>
            <person name="Minx P."/>
            <person name="Tomlinson C."/>
            <person name="Mitreva M."/>
            <person name="Hou S."/>
            <person name="Chen J."/>
            <person name="Wollam A."/>
            <person name="Pepin K.H."/>
            <person name="Johnson M."/>
            <person name="Bhonagiri V."/>
            <person name="Zhang X."/>
            <person name="Suruliraj S."/>
            <person name="Warren W."/>
            <person name="Chinwalla A."/>
            <person name="Mardis E.R."/>
            <person name="Wilson R.K."/>
        </authorList>
    </citation>
    <scope>NUCLEOTIDE SEQUENCE [LARGE SCALE GENOMIC DNA]</scope>
    <source>
        <strain evidence="3 4">F0359</strain>
    </source>
</reference>
<dbReference type="HOGENOM" id="CLU_1213674_0_0_9"/>
<sequence length="228" mass="25223">MFCTHCGAPIEGNQKFCTQCGAPVDLNMTGEYDNPYHVNPDTVGDEDLAIIRGKGFWENFKYVITKKFATIEGRASRGEYFKFYSVSAVIFPLIWVVAAISANISMSLYVALSIVCFVFGLVLVIPSFCLNVRRLHDVGRSGAWILVNFVPFGEFYFLYLICSEGQAIMNRYGRKTNYVGLTSEEAARIGKPASPTDTMIIVAFFVSVVCSIVAPCIWVAAGALATRW</sequence>
<keyword evidence="1" id="KW-0472">Membrane</keyword>
<keyword evidence="4" id="KW-1185">Reference proteome</keyword>
<dbReference type="AlphaFoldDB" id="E2ZA61"/>
<dbReference type="eggNOG" id="COG3152">
    <property type="taxonomic scope" value="Bacteria"/>
</dbReference>
<dbReference type="STRING" id="706434.HMPREF9429_00320"/>
<dbReference type="PANTHER" id="PTHR34980:SF2">
    <property type="entry name" value="INNER MEMBRANE PROTEIN YHAH-RELATED"/>
    <property type="match status" value="1"/>
</dbReference>
<evidence type="ECO:0000259" key="2">
    <source>
        <dbReference type="Pfam" id="PF13240"/>
    </source>
</evidence>
<dbReference type="EMBL" id="AECS01000010">
    <property type="protein sequence ID" value="EFQ04823.1"/>
    <property type="molecule type" value="Genomic_DNA"/>
</dbReference>
<keyword evidence="1" id="KW-1133">Transmembrane helix</keyword>
<feature type="domain" description="Zinc-ribbon" evidence="2">
    <location>
        <begin position="2"/>
        <end position="24"/>
    </location>
</feature>
<name>E2ZA61_9FIRM</name>
<keyword evidence="1" id="KW-0812">Transmembrane</keyword>
<dbReference type="InterPro" id="IPR026870">
    <property type="entry name" value="Zinc_ribbon_dom"/>
</dbReference>
<feature type="transmembrane region" description="Helical" evidence="1">
    <location>
        <begin position="200"/>
        <end position="225"/>
    </location>
</feature>
<dbReference type="OrthoDB" id="9812349at2"/>
<accession>E2ZA61</accession>
<dbReference type="Pfam" id="PF05656">
    <property type="entry name" value="DUF805"/>
    <property type="match status" value="1"/>
</dbReference>
<feature type="transmembrane region" description="Helical" evidence="1">
    <location>
        <begin position="108"/>
        <end position="130"/>
    </location>
</feature>
<dbReference type="Proteomes" id="UP000003195">
    <property type="component" value="Unassembled WGS sequence"/>
</dbReference>
<organism evidence="3 4">
    <name type="scientific">Megasphaera micronuciformis F0359</name>
    <dbReference type="NCBI Taxonomy" id="706434"/>
    <lineage>
        <taxon>Bacteria</taxon>
        <taxon>Bacillati</taxon>
        <taxon>Bacillota</taxon>
        <taxon>Negativicutes</taxon>
        <taxon>Veillonellales</taxon>
        <taxon>Veillonellaceae</taxon>
        <taxon>Megasphaera</taxon>
    </lineage>
</organism>